<dbReference type="GO" id="GO:0008720">
    <property type="term" value="F:D-lactate dehydrogenase (NAD+) activity"/>
    <property type="evidence" value="ECO:0007669"/>
    <property type="project" value="TreeGrafter"/>
</dbReference>
<dbReference type="Proteomes" id="UP000193404">
    <property type="component" value="Chromosome"/>
</dbReference>
<dbReference type="KEGG" id="aman:B6F84_04705"/>
<dbReference type="PANTHER" id="PTHR11748">
    <property type="entry name" value="D-LACTATE DEHYDROGENASE"/>
    <property type="match status" value="1"/>
</dbReference>
<dbReference type="InterPro" id="IPR016166">
    <property type="entry name" value="FAD-bd_PCMH"/>
</dbReference>
<protein>
    <recommendedName>
        <fullName evidence="1">FAD-binding PCMH-type domain-containing protein</fullName>
    </recommendedName>
</protein>
<dbReference type="RefSeq" id="WP_148691166.1">
    <property type="nucleotide sequence ID" value="NZ_CP020477.1"/>
</dbReference>
<accession>A0A1W6JYP8</accession>
<proteinExistence type="predicted"/>
<name>A0A1W6JYP8_9CREN</name>
<dbReference type="STRING" id="282676.B6F84_04705"/>
<feature type="domain" description="FAD-binding PCMH-type" evidence="1">
    <location>
        <begin position="43"/>
        <end position="207"/>
    </location>
</feature>
<dbReference type="Pfam" id="PF01565">
    <property type="entry name" value="FAD_binding_4"/>
    <property type="match status" value="2"/>
</dbReference>
<dbReference type="OrthoDB" id="42878at2157"/>
<dbReference type="GeneID" id="41590195"/>
<evidence type="ECO:0000259" key="1">
    <source>
        <dbReference type="PROSITE" id="PS51387"/>
    </source>
</evidence>
<gene>
    <name evidence="2" type="ORF">B6F84_04705</name>
</gene>
<reference evidence="2 3" key="1">
    <citation type="submission" date="2017-03" db="EMBL/GenBank/DDBJ databases">
        <title>Sulfur activation and transportation mechanism of thermophilic Archaea Acidianus manzaensis YN-25.</title>
        <authorList>
            <person name="Ma Y."/>
            <person name="Yang Y."/>
            <person name="Xia J."/>
        </authorList>
    </citation>
    <scope>NUCLEOTIDE SEQUENCE [LARGE SCALE GENOMIC DNA]</scope>
    <source>
        <strain evidence="2 3">YN-25</strain>
    </source>
</reference>
<dbReference type="PROSITE" id="PS51387">
    <property type="entry name" value="FAD_PCMH"/>
    <property type="match status" value="1"/>
</dbReference>
<dbReference type="InterPro" id="IPR006094">
    <property type="entry name" value="Oxid_FAD_bind_N"/>
</dbReference>
<dbReference type="EMBL" id="CP020477">
    <property type="protein sequence ID" value="ARM75396.1"/>
    <property type="molecule type" value="Genomic_DNA"/>
</dbReference>
<evidence type="ECO:0000313" key="3">
    <source>
        <dbReference type="Proteomes" id="UP000193404"/>
    </source>
</evidence>
<dbReference type="SUPFAM" id="SSF56176">
    <property type="entry name" value="FAD-binding/transporter-associated domain-like"/>
    <property type="match status" value="1"/>
</dbReference>
<organism evidence="2 3">
    <name type="scientific">Acidianus manzaensis</name>
    <dbReference type="NCBI Taxonomy" id="282676"/>
    <lineage>
        <taxon>Archaea</taxon>
        <taxon>Thermoproteota</taxon>
        <taxon>Thermoprotei</taxon>
        <taxon>Sulfolobales</taxon>
        <taxon>Sulfolobaceae</taxon>
        <taxon>Acidianus</taxon>
    </lineage>
</organism>
<dbReference type="AlphaFoldDB" id="A0A1W6JYP8"/>
<keyword evidence="3" id="KW-1185">Reference proteome</keyword>
<dbReference type="GO" id="GO:1903457">
    <property type="term" value="P:lactate catabolic process"/>
    <property type="evidence" value="ECO:0007669"/>
    <property type="project" value="TreeGrafter"/>
</dbReference>
<dbReference type="InterPro" id="IPR016169">
    <property type="entry name" value="FAD-bd_PCMH_sub2"/>
</dbReference>
<dbReference type="PANTHER" id="PTHR11748:SF118">
    <property type="entry name" value="ALKYLDIHYDROXYACETONEPHOSPHATE SYNTHASE (PRECURSOR)"/>
    <property type="match status" value="1"/>
</dbReference>
<dbReference type="Gene3D" id="3.30.465.10">
    <property type="match status" value="2"/>
</dbReference>
<dbReference type="InterPro" id="IPR036318">
    <property type="entry name" value="FAD-bd_PCMH-like_sf"/>
</dbReference>
<sequence length="407" mass="46347">MDLTSVKNLLLKEEIEVTDNQKIVEEKSRDFSHTSPFLVNLLKKYRGSLVVYPKNEEEVIKVVEIALENHVPLVPRAGGKNNVGGIIPLKGGIIIDMTKMNKILNEDDEEIYCEYSLPFFNGRMTFSPRVYPSTYDEGATVGGFFSGGSGGIGEFKYGRNWDYVTEIRMVNPKGKITTLIGGDVKIAAHAEGTTGIVTRLRVQKREEGRKKEYPYLIEFDSLHDALKFVESLYDMTNVYHVTLRSPTMSKLSENITGVSSEKWNVLVVTEDEENIGNRKAGELVWSKRFLFFGGTITTAMGILKKRLYYIVKDIPLDEIEEKLEKVKNLGIIADVEFDVALIAHPFILTESEEQYEEIYKILGGTNFDLNSIKINSRLKPEHIRKIIQYKKMYDKEDLFNPGKVDFQ</sequence>
<evidence type="ECO:0000313" key="2">
    <source>
        <dbReference type="EMBL" id="ARM75396.1"/>
    </source>
</evidence>
<dbReference type="GO" id="GO:0004458">
    <property type="term" value="F:D-lactate dehydrogenase (cytochrome) activity"/>
    <property type="evidence" value="ECO:0007669"/>
    <property type="project" value="TreeGrafter"/>
</dbReference>
<dbReference type="GO" id="GO:0071949">
    <property type="term" value="F:FAD binding"/>
    <property type="evidence" value="ECO:0007669"/>
    <property type="project" value="InterPro"/>
</dbReference>